<proteinExistence type="predicted"/>
<gene>
    <name evidence="3" type="ORF">VTL71DRAFT_4775</name>
</gene>
<feature type="domain" description="KANL3/Tex30 alpha/beta hydrolase-like" evidence="2">
    <location>
        <begin position="216"/>
        <end position="313"/>
    </location>
</feature>
<keyword evidence="4" id="KW-1185">Reference proteome</keyword>
<accession>A0ABR4C438</accession>
<name>A0ABR4C438_9HELO</name>
<evidence type="ECO:0000259" key="2">
    <source>
        <dbReference type="Pfam" id="PF20408"/>
    </source>
</evidence>
<dbReference type="Pfam" id="PF20408">
    <property type="entry name" value="Abhydrolase_11"/>
    <property type="match status" value="1"/>
</dbReference>
<feature type="region of interest" description="Disordered" evidence="1">
    <location>
        <begin position="51"/>
        <end position="81"/>
    </location>
</feature>
<evidence type="ECO:0000313" key="4">
    <source>
        <dbReference type="Proteomes" id="UP001595075"/>
    </source>
</evidence>
<sequence length="402" mass="44777">MGFLNIGKPEVQAGMRIPPQLPIERIDSSIQTSSNHHTHCRLYHTSNLPASIVEHPGGPPLPPSAVRPLRPKTKSDSDRSRASLVRHYNTRIAQYNLALEAFKAQKLIWEAKYADYVESLNLESIAAVVDDDDVVQEARSALRKESAQTDIIAAAKPLVVFTHGRNSTLEDQHITAFCQGFAREAATLLFEDTRPELQRIHVFRTLADNYPSIKAFPGRSAGARNAAKASIHTAAKRLIFFTYPLVRDLNYRYTDLLALGSDIEVLFVVGDGDPLAVETHLREIRHRMRAKSWWIKLIKGDHSFKQWTLEEMQNTLDIAGQLAAIWAKEENLDPDLSELVLRSSFDTGKAEWTSWQAPEPGTPKPGAFFTVSAEGGDFPGGGASFQFSVPPSESRWRGNKGK</sequence>
<organism evidence="3 4">
    <name type="scientific">Oculimacula yallundae</name>
    <dbReference type="NCBI Taxonomy" id="86028"/>
    <lineage>
        <taxon>Eukaryota</taxon>
        <taxon>Fungi</taxon>
        <taxon>Dikarya</taxon>
        <taxon>Ascomycota</taxon>
        <taxon>Pezizomycotina</taxon>
        <taxon>Leotiomycetes</taxon>
        <taxon>Helotiales</taxon>
        <taxon>Ploettnerulaceae</taxon>
        <taxon>Oculimacula</taxon>
    </lineage>
</organism>
<evidence type="ECO:0000256" key="1">
    <source>
        <dbReference type="SAM" id="MobiDB-lite"/>
    </source>
</evidence>
<dbReference type="Proteomes" id="UP001595075">
    <property type="component" value="Unassembled WGS sequence"/>
</dbReference>
<evidence type="ECO:0000313" key="3">
    <source>
        <dbReference type="EMBL" id="KAL2064281.1"/>
    </source>
</evidence>
<protein>
    <recommendedName>
        <fullName evidence="2">KANL3/Tex30 alpha/beta hydrolase-like domain-containing protein</fullName>
    </recommendedName>
</protein>
<dbReference type="SUPFAM" id="SSF53474">
    <property type="entry name" value="alpha/beta-Hydrolases"/>
    <property type="match status" value="1"/>
</dbReference>
<dbReference type="EMBL" id="JAZHXI010000014">
    <property type="protein sequence ID" value="KAL2064281.1"/>
    <property type="molecule type" value="Genomic_DNA"/>
</dbReference>
<dbReference type="InterPro" id="IPR029058">
    <property type="entry name" value="AB_hydrolase_fold"/>
</dbReference>
<feature type="region of interest" description="Disordered" evidence="1">
    <location>
        <begin position="377"/>
        <end position="402"/>
    </location>
</feature>
<dbReference type="InterPro" id="IPR046879">
    <property type="entry name" value="KANL3/Tex30_Abhydrolase"/>
</dbReference>
<comment type="caution">
    <text evidence="3">The sequence shown here is derived from an EMBL/GenBank/DDBJ whole genome shotgun (WGS) entry which is preliminary data.</text>
</comment>
<dbReference type="Gene3D" id="3.40.50.1820">
    <property type="entry name" value="alpha/beta hydrolase"/>
    <property type="match status" value="1"/>
</dbReference>
<reference evidence="3 4" key="1">
    <citation type="journal article" date="2024" name="Commun. Biol.">
        <title>Comparative genomic analysis of thermophilic fungi reveals convergent evolutionary adaptations and gene losses.</title>
        <authorList>
            <person name="Steindorff A.S."/>
            <person name="Aguilar-Pontes M.V."/>
            <person name="Robinson A.J."/>
            <person name="Andreopoulos B."/>
            <person name="LaButti K."/>
            <person name="Kuo A."/>
            <person name="Mondo S."/>
            <person name="Riley R."/>
            <person name="Otillar R."/>
            <person name="Haridas S."/>
            <person name="Lipzen A."/>
            <person name="Grimwood J."/>
            <person name="Schmutz J."/>
            <person name="Clum A."/>
            <person name="Reid I.D."/>
            <person name="Moisan M.C."/>
            <person name="Butler G."/>
            <person name="Nguyen T.T.M."/>
            <person name="Dewar K."/>
            <person name="Conant G."/>
            <person name="Drula E."/>
            <person name="Henrissat B."/>
            <person name="Hansel C."/>
            <person name="Singer S."/>
            <person name="Hutchinson M.I."/>
            <person name="de Vries R.P."/>
            <person name="Natvig D.O."/>
            <person name="Powell A.J."/>
            <person name="Tsang A."/>
            <person name="Grigoriev I.V."/>
        </authorList>
    </citation>
    <scope>NUCLEOTIDE SEQUENCE [LARGE SCALE GENOMIC DNA]</scope>
    <source>
        <strain evidence="3 4">CBS 494.80</strain>
    </source>
</reference>